<feature type="region of interest" description="Disordered" evidence="1">
    <location>
        <begin position="1"/>
        <end position="65"/>
    </location>
</feature>
<name>A0ABR2MC02_9ASPA</name>
<reference evidence="2 3" key="1">
    <citation type="journal article" date="2022" name="Nat. Plants">
        <title>Genomes of leafy and leafless Platanthera orchids illuminate the evolution of mycoheterotrophy.</title>
        <authorList>
            <person name="Li M.H."/>
            <person name="Liu K.W."/>
            <person name="Li Z."/>
            <person name="Lu H.C."/>
            <person name="Ye Q.L."/>
            <person name="Zhang D."/>
            <person name="Wang J.Y."/>
            <person name="Li Y.F."/>
            <person name="Zhong Z.M."/>
            <person name="Liu X."/>
            <person name="Yu X."/>
            <person name="Liu D.K."/>
            <person name="Tu X.D."/>
            <person name="Liu B."/>
            <person name="Hao Y."/>
            <person name="Liao X.Y."/>
            <person name="Jiang Y.T."/>
            <person name="Sun W.H."/>
            <person name="Chen J."/>
            <person name="Chen Y.Q."/>
            <person name="Ai Y."/>
            <person name="Zhai J.W."/>
            <person name="Wu S.S."/>
            <person name="Zhou Z."/>
            <person name="Hsiao Y.Y."/>
            <person name="Wu W.L."/>
            <person name="Chen Y.Y."/>
            <person name="Lin Y.F."/>
            <person name="Hsu J.L."/>
            <person name="Li C.Y."/>
            <person name="Wang Z.W."/>
            <person name="Zhao X."/>
            <person name="Zhong W.Y."/>
            <person name="Ma X.K."/>
            <person name="Ma L."/>
            <person name="Huang J."/>
            <person name="Chen G.Z."/>
            <person name="Huang M.Z."/>
            <person name="Huang L."/>
            <person name="Peng D.H."/>
            <person name="Luo Y.B."/>
            <person name="Zou S.Q."/>
            <person name="Chen S.P."/>
            <person name="Lan S."/>
            <person name="Tsai W.C."/>
            <person name="Van de Peer Y."/>
            <person name="Liu Z.J."/>
        </authorList>
    </citation>
    <scope>NUCLEOTIDE SEQUENCE [LARGE SCALE GENOMIC DNA]</scope>
    <source>
        <strain evidence="2">Lor288</strain>
    </source>
</reference>
<gene>
    <name evidence="2" type="primary">POT7</name>
    <name evidence="2" type="ORF">KSP40_PGU020853</name>
</gene>
<protein>
    <submittedName>
        <fullName evidence="2">Potassium transporter 7</fullName>
    </submittedName>
</protein>
<proteinExistence type="predicted"/>
<dbReference type="Proteomes" id="UP001412067">
    <property type="component" value="Unassembled WGS sequence"/>
</dbReference>
<evidence type="ECO:0000313" key="2">
    <source>
        <dbReference type="EMBL" id="KAK8961191.1"/>
    </source>
</evidence>
<accession>A0ABR2MC02</accession>
<comment type="caution">
    <text evidence="2">The sequence shown here is derived from an EMBL/GenBank/DDBJ whole genome shotgun (WGS) entry which is preliminary data.</text>
</comment>
<organism evidence="2 3">
    <name type="scientific">Platanthera guangdongensis</name>
    <dbReference type="NCBI Taxonomy" id="2320717"/>
    <lineage>
        <taxon>Eukaryota</taxon>
        <taxon>Viridiplantae</taxon>
        <taxon>Streptophyta</taxon>
        <taxon>Embryophyta</taxon>
        <taxon>Tracheophyta</taxon>
        <taxon>Spermatophyta</taxon>
        <taxon>Magnoliopsida</taxon>
        <taxon>Liliopsida</taxon>
        <taxon>Asparagales</taxon>
        <taxon>Orchidaceae</taxon>
        <taxon>Orchidoideae</taxon>
        <taxon>Orchideae</taxon>
        <taxon>Orchidinae</taxon>
        <taxon>Platanthera</taxon>
    </lineage>
</organism>
<dbReference type="EMBL" id="JBBWWR010000010">
    <property type="protein sequence ID" value="KAK8961191.1"/>
    <property type="molecule type" value="Genomic_DNA"/>
</dbReference>
<evidence type="ECO:0000256" key="1">
    <source>
        <dbReference type="SAM" id="MobiDB-lite"/>
    </source>
</evidence>
<feature type="compositionally biased region" description="Basic and acidic residues" evidence="1">
    <location>
        <begin position="49"/>
        <end position="59"/>
    </location>
</feature>
<keyword evidence="3" id="KW-1185">Reference proteome</keyword>
<sequence>MSEGSERDNGGLVKMDSTESRWVFQDDGDTQSEVQSSYESEEEGNGEQRLIKTDPKMDSFDVEAA</sequence>
<evidence type="ECO:0000313" key="3">
    <source>
        <dbReference type="Proteomes" id="UP001412067"/>
    </source>
</evidence>